<dbReference type="PANTHER" id="PTHR11003:SF334">
    <property type="entry name" value="FI03418P"/>
    <property type="match status" value="1"/>
</dbReference>
<dbReference type="EMBL" id="CVRI01000021">
    <property type="protein sequence ID" value="CRK91726.1"/>
    <property type="molecule type" value="Genomic_DNA"/>
</dbReference>
<dbReference type="AlphaFoldDB" id="A0A1J1HYW1"/>
<sequence length="204" mass="23587">MSTRRYEREEAPPRSKCISCLCFSWKVFTVIFSHVTLIALVVAYSVAGAFLFQRLEAENEISVSRIFDTFLKVKAKIAGIRKNVTEKIYEQTLSKVYLEKEDWTSDAIKKLQDFETSILKAMKEEGWDGYEPDANKTQWTFTGSLFYSIIVITTIGESQTSYKFMFTVISIRFCCPLLNLKILKIVFDVHKINVDDYDSCNETK</sequence>
<organism evidence="6 7">
    <name type="scientific">Clunio marinus</name>
    <dbReference type="NCBI Taxonomy" id="568069"/>
    <lineage>
        <taxon>Eukaryota</taxon>
        <taxon>Metazoa</taxon>
        <taxon>Ecdysozoa</taxon>
        <taxon>Arthropoda</taxon>
        <taxon>Hexapoda</taxon>
        <taxon>Insecta</taxon>
        <taxon>Pterygota</taxon>
        <taxon>Neoptera</taxon>
        <taxon>Endopterygota</taxon>
        <taxon>Diptera</taxon>
        <taxon>Nematocera</taxon>
        <taxon>Chironomoidea</taxon>
        <taxon>Chironomidae</taxon>
        <taxon>Clunio</taxon>
    </lineage>
</organism>
<dbReference type="SUPFAM" id="SSF81324">
    <property type="entry name" value="Voltage-gated potassium channels"/>
    <property type="match status" value="1"/>
</dbReference>
<dbReference type="GO" id="GO:0022841">
    <property type="term" value="F:potassium ion leak channel activity"/>
    <property type="evidence" value="ECO:0007669"/>
    <property type="project" value="TreeGrafter"/>
</dbReference>
<evidence type="ECO:0000256" key="4">
    <source>
        <dbReference type="ARBA" id="ARBA00023136"/>
    </source>
</evidence>
<keyword evidence="4 5" id="KW-0472">Membrane</keyword>
<evidence type="ECO:0000313" key="7">
    <source>
        <dbReference type="Proteomes" id="UP000183832"/>
    </source>
</evidence>
<evidence type="ECO:0000313" key="6">
    <source>
        <dbReference type="EMBL" id="CRK91726.1"/>
    </source>
</evidence>
<comment type="subcellular location">
    <subcellularLocation>
        <location evidence="1">Membrane</location>
        <topology evidence="1">Multi-pass membrane protein</topology>
    </subcellularLocation>
</comment>
<keyword evidence="7" id="KW-1185">Reference proteome</keyword>
<evidence type="ECO:0000256" key="2">
    <source>
        <dbReference type="ARBA" id="ARBA00022692"/>
    </source>
</evidence>
<accession>A0A1J1HYW1</accession>
<evidence type="ECO:0000256" key="5">
    <source>
        <dbReference type="SAM" id="Phobius"/>
    </source>
</evidence>
<dbReference type="OrthoDB" id="297496at2759"/>
<feature type="transmembrane region" description="Helical" evidence="5">
    <location>
        <begin position="31"/>
        <end position="52"/>
    </location>
</feature>
<dbReference type="STRING" id="568069.A0A1J1HYW1"/>
<proteinExistence type="predicted"/>
<dbReference type="Gene3D" id="1.10.287.70">
    <property type="match status" value="1"/>
</dbReference>
<dbReference type="PANTHER" id="PTHR11003">
    <property type="entry name" value="POTASSIUM CHANNEL, SUBFAMILY K"/>
    <property type="match status" value="1"/>
</dbReference>
<dbReference type="GO" id="GO:0030322">
    <property type="term" value="P:stabilization of membrane potential"/>
    <property type="evidence" value="ECO:0007669"/>
    <property type="project" value="TreeGrafter"/>
</dbReference>
<name>A0A1J1HYW1_9DIPT</name>
<keyword evidence="2 5" id="KW-0812">Transmembrane</keyword>
<evidence type="ECO:0000256" key="3">
    <source>
        <dbReference type="ARBA" id="ARBA00022989"/>
    </source>
</evidence>
<gene>
    <name evidence="6" type="primary">similar to AGAP004717-PA</name>
    <name evidence="6" type="ORF">CLUMA_CG005361</name>
</gene>
<reference evidence="6 7" key="1">
    <citation type="submission" date="2015-04" db="EMBL/GenBank/DDBJ databases">
        <authorList>
            <person name="Syromyatnikov M.Y."/>
            <person name="Popov V.N."/>
        </authorList>
    </citation>
    <scope>NUCLEOTIDE SEQUENCE [LARGE SCALE GENOMIC DNA]</scope>
</reference>
<keyword evidence="3 5" id="KW-1133">Transmembrane helix</keyword>
<dbReference type="InterPro" id="IPR003280">
    <property type="entry name" value="2pore_dom_K_chnl"/>
</dbReference>
<dbReference type="GO" id="GO:0015271">
    <property type="term" value="F:outward rectifier potassium channel activity"/>
    <property type="evidence" value="ECO:0007669"/>
    <property type="project" value="TreeGrafter"/>
</dbReference>
<evidence type="ECO:0000256" key="1">
    <source>
        <dbReference type="ARBA" id="ARBA00004141"/>
    </source>
</evidence>
<dbReference type="Proteomes" id="UP000183832">
    <property type="component" value="Unassembled WGS sequence"/>
</dbReference>
<protein>
    <submittedName>
        <fullName evidence="6">CLUMA_CG005361, isoform A</fullName>
    </submittedName>
</protein>
<dbReference type="GO" id="GO:0005886">
    <property type="term" value="C:plasma membrane"/>
    <property type="evidence" value="ECO:0007669"/>
    <property type="project" value="TreeGrafter"/>
</dbReference>